<keyword evidence="1" id="KW-1133">Transmembrane helix</keyword>
<name>A0A146LI75_LYGHE</name>
<organism evidence="2">
    <name type="scientific">Lygus hesperus</name>
    <name type="common">Western plant bug</name>
    <dbReference type="NCBI Taxonomy" id="30085"/>
    <lineage>
        <taxon>Eukaryota</taxon>
        <taxon>Metazoa</taxon>
        <taxon>Ecdysozoa</taxon>
        <taxon>Arthropoda</taxon>
        <taxon>Hexapoda</taxon>
        <taxon>Insecta</taxon>
        <taxon>Pterygota</taxon>
        <taxon>Neoptera</taxon>
        <taxon>Paraneoptera</taxon>
        <taxon>Hemiptera</taxon>
        <taxon>Heteroptera</taxon>
        <taxon>Panheteroptera</taxon>
        <taxon>Cimicomorpha</taxon>
        <taxon>Miridae</taxon>
        <taxon>Mirini</taxon>
        <taxon>Lygus</taxon>
    </lineage>
</organism>
<accession>A0A146LI75</accession>
<dbReference type="EMBL" id="GDHC01010871">
    <property type="protein sequence ID" value="JAQ07758.1"/>
    <property type="molecule type" value="Transcribed_RNA"/>
</dbReference>
<feature type="transmembrane region" description="Helical" evidence="1">
    <location>
        <begin position="38"/>
        <end position="66"/>
    </location>
</feature>
<gene>
    <name evidence="2" type="ORF">g.14248</name>
</gene>
<protein>
    <submittedName>
        <fullName evidence="2">Uncharacterized protein</fullName>
    </submittedName>
</protein>
<evidence type="ECO:0000313" key="2">
    <source>
        <dbReference type="EMBL" id="JAQ07758.1"/>
    </source>
</evidence>
<sequence>MYPFTLCQLHDSNGFIEQILQQRYQACLITLPLKTACYLLVVSFTTATTITTATTATIVVFVMTALEKRVLTYEFMTMYRDVAQRVTHLYKCKRYTKDKIGVNSTYPILELQQSIPFSLGLYRGHREKDTKSDSEGYLRIYL</sequence>
<evidence type="ECO:0000256" key="1">
    <source>
        <dbReference type="SAM" id="Phobius"/>
    </source>
</evidence>
<keyword evidence="1" id="KW-0472">Membrane</keyword>
<proteinExistence type="predicted"/>
<keyword evidence="1" id="KW-0812">Transmembrane</keyword>
<reference evidence="2" key="1">
    <citation type="journal article" date="2016" name="Gigascience">
        <title>De novo construction of an expanded transcriptome assembly for the western tarnished plant bug, Lygus hesperus.</title>
        <authorList>
            <person name="Tassone E.E."/>
            <person name="Geib S.M."/>
            <person name="Hall B."/>
            <person name="Fabrick J.A."/>
            <person name="Brent C.S."/>
            <person name="Hull J.J."/>
        </authorList>
    </citation>
    <scope>NUCLEOTIDE SEQUENCE</scope>
</reference>
<dbReference type="AlphaFoldDB" id="A0A146LI75"/>